<feature type="compositionally biased region" description="Polar residues" evidence="1">
    <location>
        <begin position="190"/>
        <end position="205"/>
    </location>
</feature>
<feature type="compositionally biased region" description="Basic and acidic residues" evidence="1">
    <location>
        <begin position="131"/>
        <end position="140"/>
    </location>
</feature>
<dbReference type="AlphaFoldDB" id="A0AAV1XLN1"/>
<feature type="compositionally biased region" description="Basic and acidic residues" evidence="1">
    <location>
        <begin position="179"/>
        <end position="189"/>
    </location>
</feature>
<accession>A0AAV1XLN1</accession>
<dbReference type="PANTHER" id="PTHR33095:SF14">
    <property type="entry name" value="AR781"/>
    <property type="match status" value="1"/>
</dbReference>
<comment type="caution">
    <text evidence="2">The sequence shown here is derived from an EMBL/GenBank/DDBJ whole genome shotgun (WGS) entry which is preliminary data.</text>
</comment>
<reference evidence="2 3" key="1">
    <citation type="submission" date="2024-03" db="EMBL/GenBank/DDBJ databases">
        <authorList>
            <person name="Martinez-Hernandez J."/>
        </authorList>
    </citation>
    <scope>NUCLEOTIDE SEQUENCE [LARGE SCALE GENOMIC DNA]</scope>
</reference>
<protein>
    <submittedName>
        <fullName evidence="2">Uncharacterized protein</fullName>
    </submittedName>
</protein>
<feature type="compositionally biased region" description="Polar residues" evidence="1">
    <location>
        <begin position="121"/>
        <end position="130"/>
    </location>
</feature>
<dbReference type="PANTHER" id="PTHR33095">
    <property type="entry name" value="OS07G0619500 PROTEIN"/>
    <property type="match status" value="1"/>
</dbReference>
<keyword evidence="3" id="KW-1185">Reference proteome</keyword>
<dbReference type="Pfam" id="PF07816">
    <property type="entry name" value="DUF1645"/>
    <property type="match status" value="1"/>
</dbReference>
<dbReference type="Proteomes" id="UP001497480">
    <property type="component" value="Unassembled WGS sequence"/>
</dbReference>
<evidence type="ECO:0000313" key="3">
    <source>
        <dbReference type="Proteomes" id="UP001497480"/>
    </source>
</evidence>
<feature type="compositionally biased region" description="Low complexity" evidence="1">
    <location>
        <begin position="141"/>
        <end position="151"/>
    </location>
</feature>
<proteinExistence type="predicted"/>
<organism evidence="2 3">
    <name type="scientific">Lupinus luteus</name>
    <name type="common">European yellow lupine</name>
    <dbReference type="NCBI Taxonomy" id="3873"/>
    <lineage>
        <taxon>Eukaryota</taxon>
        <taxon>Viridiplantae</taxon>
        <taxon>Streptophyta</taxon>
        <taxon>Embryophyta</taxon>
        <taxon>Tracheophyta</taxon>
        <taxon>Spermatophyta</taxon>
        <taxon>Magnoliopsida</taxon>
        <taxon>eudicotyledons</taxon>
        <taxon>Gunneridae</taxon>
        <taxon>Pentapetalae</taxon>
        <taxon>rosids</taxon>
        <taxon>fabids</taxon>
        <taxon>Fabales</taxon>
        <taxon>Fabaceae</taxon>
        <taxon>Papilionoideae</taxon>
        <taxon>50 kb inversion clade</taxon>
        <taxon>genistoids sensu lato</taxon>
        <taxon>core genistoids</taxon>
        <taxon>Genisteae</taxon>
        <taxon>Lupinus</taxon>
    </lineage>
</organism>
<feature type="region of interest" description="Disordered" evidence="1">
    <location>
        <begin position="107"/>
        <end position="207"/>
    </location>
</feature>
<dbReference type="EMBL" id="CAXHTB010000016">
    <property type="protein sequence ID" value="CAL0322436.1"/>
    <property type="molecule type" value="Genomic_DNA"/>
</dbReference>
<feature type="compositionally biased region" description="Low complexity" evidence="1">
    <location>
        <begin position="168"/>
        <end position="178"/>
    </location>
</feature>
<sequence>MEVVVQSPSTVDNFDLSSVMISPYLSAPSSPKRFGEYYAEFYHEFDFISSSSSSNIPFEEPTKNVDGDDDGFAFCVSDELDKWSLSAEELFDGGKIKPFKSKDNEITSSHITTLEGKKSDSPSSDNYSPRTEQRGRDKTRASVLSTSSSGRRVSRSHSPYRISQYTWEQQQQPQSQEQEQPHNKKEKSTLKSTAPFSNAIASSKGSSRRWRLKDFILFRSASEGRESIKESFKKESIGVKKGEVGNGSMRRKGSISAHEMHYTMKRAESQDLKKRTLLPYKQGILSRLLCKKDP</sequence>
<dbReference type="InterPro" id="IPR012442">
    <property type="entry name" value="DUF1645_plant"/>
</dbReference>
<name>A0AAV1XLN1_LUPLU</name>
<evidence type="ECO:0000256" key="1">
    <source>
        <dbReference type="SAM" id="MobiDB-lite"/>
    </source>
</evidence>
<evidence type="ECO:0000313" key="2">
    <source>
        <dbReference type="EMBL" id="CAL0322436.1"/>
    </source>
</evidence>
<gene>
    <name evidence="2" type="ORF">LLUT_LOCUS23496</name>
</gene>